<gene>
    <name evidence="3" type="ORF">GCM10011514_03860</name>
</gene>
<evidence type="ECO:0000313" key="4">
    <source>
        <dbReference type="Proteomes" id="UP000609064"/>
    </source>
</evidence>
<dbReference type="SMART" id="SM00089">
    <property type="entry name" value="PKD"/>
    <property type="match status" value="1"/>
</dbReference>
<accession>A0A916YFK6</accession>
<dbReference type="PROSITE" id="PS50093">
    <property type="entry name" value="PKD"/>
    <property type="match status" value="1"/>
</dbReference>
<dbReference type="AlphaFoldDB" id="A0A916YFK6"/>
<dbReference type="Pfam" id="PF07995">
    <property type="entry name" value="GSDH"/>
    <property type="match status" value="1"/>
</dbReference>
<dbReference type="SUPFAM" id="SSF50952">
    <property type="entry name" value="Soluble quinoprotein glucose dehydrogenase"/>
    <property type="match status" value="1"/>
</dbReference>
<dbReference type="Pfam" id="PF18911">
    <property type="entry name" value="PKD_4"/>
    <property type="match status" value="1"/>
</dbReference>
<evidence type="ECO:0000256" key="1">
    <source>
        <dbReference type="SAM" id="SignalP"/>
    </source>
</evidence>
<dbReference type="InterPro" id="IPR022409">
    <property type="entry name" value="PKD/Chitinase_dom"/>
</dbReference>
<feature type="chain" id="PRO_5037586738" description="PKD domain-containing protein" evidence="1">
    <location>
        <begin position="25"/>
        <end position="759"/>
    </location>
</feature>
<evidence type="ECO:0000259" key="2">
    <source>
        <dbReference type="PROSITE" id="PS50093"/>
    </source>
</evidence>
<proteinExistence type="predicted"/>
<reference evidence="3" key="1">
    <citation type="journal article" date="2014" name="Int. J. Syst. Evol. Microbiol.">
        <title>Complete genome sequence of Corynebacterium casei LMG S-19264T (=DSM 44701T), isolated from a smear-ripened cheese.</title>
        <authorList>
            <consortium name="US DOE Joint Genome Institute (JGI-PGF)"/>
            <person name="Walter F."/>
            <person name="Albersmeier A."/>
            <person name="Kalinowski J."/>
            <person name="Ruckert C."/>
        </authorList>
    </citation>
    <scope>NUCLEOTIDE SEQUENCE</scope>
    <source>
        <strain evidence="3">CGMCC 1.15958</strain>
    </source>
</reference>
<dbReference type="Proteomes" id="UP000609064">
    <property type="component" value="Unassembled WGS sequence"/>
</dbReference>
<reference evidence="3" key="2">
    <citation type="submission" date="2020-09" db="EMBL/GenBank/DDBJ databases">
        <authorList>
            <person name="Sun Q."/>
            <person name="Zhou Y."/>
        </authorList>
    </citation>
    <scope>NUCLEOTIDE SEQUENCE</scope>
    <source>
        <strain evidence="3">CGMCC 1.15958</strain>
    </source>
</reference>
<dbReference type="EMBL" id="BMKK01000001">
    <property type="protein sequence ID" value="GGD43152.1"/>
    <property type="molecule type" value="Genomic_DNA"/>
</dbReference>
<protein>
    <recommendedName>
        <fullName evidence="2">PKD domain-containing protein</fullName>
    </recommendedName>
</protein>
<organism evidence="3 4">
    <name type="scientific">Emticicia aquatilis</name>
    <dbReference type="NCBI Taxonomy" id="1537369"/>
    <lineage>
        <taxon>Bacteria</taxon>
        <taxon>Pseudomonadati</taxon>
        <taxon>Bacteroidota</taxon>
        <taxon>Cytophagia</taxon>
        <taxon>Cytophagales</taxon>
        <taxon>Leadbetterellaceae</taxon>
        <taxon>Emticicia</taxon>
    </lineage>
</organism>
<sequence length="759" mass="84386">MIKRIFVLALRCLCLLLFNFNTFAQPSGFIDEVISDNWTIPSGLTFDANGRMYVWEKSGKVFIVENGVKSTKPIIDISEEVLDYGDHGLNGFALDPDFLKNGYVYLMYAAKRHHVLNFGKPDYQAQEETPFQTTIGRITRYSLTVSSGFTEIDLNSRKVLIGETPSTGIPILVDNHGVGSLVFALDGTLMASVGDAALATEGVVDDTQSDWFKEAISLGFITADENINAYKCQSLTSLNGKILRIDPNTGDGIASNPFFESGKPRSAKSRIWSYGLRNPFRFSIKPNTGSTNPADANPGTIYMGDVGWSHREEINVATKGGLNFGWPTYEGIDFINKAYQDPTYLPKNHQKPIIDWRGTFAQGIVEGDAFAVGSPQFKGNKFSGIASIGGIWYNYQQFPREYQNLYYHADYEGWIKAFKFDTKGNPTEVIDFVSDIHPTSFAINPKDGAIYYTNYFYPNIHEIRRLSYNPNANRRPTVVQSATPIYGKAPLTVNFKASDSKDPEGTALQYEWNFGDGQSSNEANPSHTYNSIGKVATYGASVKVTDAAGLSSFKTMNIFVDNTPPQIINTSIDKLEIFDNTKDFPVSLNAQVTDAEHSKEQLSYLWSVLLYHDDHIHFVTSSYRLTGEAVLNIVPCDDQIYFYKVTLTATDAEGLSSTYEKVIKPNCGVLSVSPIASQLSVAPNPTQHTIDIFPLNDLTNKVLKATLYYRNGGVLMEKEAFWQEIKPILDSKLIAAESGMYLLKISTDGFSKTFKVIKN</sequence>
<feature type="domain" description="PKD" evidence="2">
    <location>
        <begin position="476"/>
        <end position="533"/>
    </location>
</feature>
<keyword evidence="4" id="KW-1185">Reference proteome</keyword>
<dbReference type="InterPro" id="IPR012938">
    <property type="entry name" value="Glc/Sorbosone_DH"/>
</dbReference>
<comment type="caution">
    <text evidence="3">The sequence shown here is derived from an EMBL/GenBank/DDBJ whole genome shotgun (WGS) entry which is preliminary data.</text>
</comment>
<dbReference type="InterPro" id="IPR011042">
    <property type="entry name" value="6-blade_b-propeller_TolB-like"/>
</dbReference>
<dbReference type="InterPro" id="IPR000601">
    <property type="entry name" value="PKD_dom"/>
</dbReference>
<dbReference type="SUPFAM" id="SSF49299">
    <property type="entry name" value="PKD domain"/>
    <property type="match status" value="1"/>
</dbReference>
<name>A0A916YFK6_9BACT</name>
<dbReference type="Gene3D" id="2.120.10.30">
    <property type="entry name" value="TolB, C-terminal domain"/>
    <property type="match status" value="1"/>
</dbReference>
<dbReference type="InterPro" id="IPR013783">
    <property type="entry name" value="Ig-like_fold"/>
</dbReference>
<dbReference type="PANTHER" id="PTHR19328:SF13">
    <property type="entry name" value="HIPL1 PROTEIN"/>
    <property type="match status" value="1"/>
</dbReference>
<keyword evidence="1" id="KW-0732">Signal</keyword>
<dbReference type="InterPro" id="IPR026444">
    <property type="entry name" value="Secre_tail"/>
</dbReference>
<feature type="signal peptide" evidence="1">
    <location>
        <begin position="1"/>
        <end position="24"/>
    </location>
</feature>
<dbReference type="InterPro" id="IPR011041">
    <property type="entry name" value="Quinoprot_gluc/sorb_DH_b-prop"/>
</dbReference>
<dbReference type="Gene3D" id="2.60.40.10">
    <property type="entry name" value="Immunoglobulins"/>
    <property type="match status" value="1"/>
</dbReference>
<evidence type="ECO:0000313" key="3">
    <source>
        <dbReference type="EMBL" id="GGD43152.1"/>
    </source>
</evidence>
<dbReference type="InterPro" id="IPR035986">
    <property type="entry name" value="PKD_dom_sf"/>
</dbReference>
<dbReference type="PANTHER" id="PTHR19328">
    <property type="entry name" value="HEDGEHOG-INTERACTING PROTEIN"/>
    <property type="match status" value="1"/>
</dbReference>
<dbReference type="RefSeq" id="WP_188764097.1">
    <property type="nucleotide sequence ID" value="NZ_BMKK01000001.1"/>
</dbReference>
<dbReference type="CDD" id="cd00146">
    <property type="entry name" value="PKD"/>
    <property type="match status" value="1"/>
</dbReference>
<dbReference type="NCBIfam" id="TIGR04183">
    <property type="entry name" value="Por_Secre_tail"/>
    <property type="match status" value="1"/>
</dbReference>